<dbReference type="EMBL" id="CP053980">
    <property type="protein sequence ID" value="QKH23863.1"/>
    <property type="molecule type" value="Genomic_DNA"/>
</dbReference>
<dbReference type="Gene3D" id="3.40.630.30">
    <property type="match status" value="1"/>
</dbReference>
<name>A0A0B5NW74_BACTU</name>
<organism evidence="3 5">
    <name type="scientific">Bacillus thuringiensis</name>
    <dbReference type="NCBI Taxonomy" id="1428"/>
    <lineage>
        <taxon>Bacteria</taxon>
        <taxon>Bacillati</taxon>
        <taxon>Bacillota</taxon>
        <taxon>Bacilli</taxon>
        <taxon>Bacillales</taxon>
        <taxon>Bacillaceae</taxon>
        <taxon>Bacillus</taxon>
        <taxon>Bacillus cereus group</taxon>
    </lineage>
</organism>
<dbReference type="RefSeq" id="WP_001165005.1">
    <property type="nucleotide sequence ID" value="NZ_CP009335.1"/>
</dbReference>
<evidence type="ECO:0000259" key="1">
    <source>
        <dbReference type="Pfam" id="PF13302"/>
    </source>
</evidence>
<dbReference type="InterPro" id="IPR016181">
    <property type="entry name" value="Acyl_CoA_acyltransferase"/>
</dbReference>
<dbReference type="SUPFAM" id="SSF55729">
    <property type="entry name" value="Acyl-CoA N-acyltransferases (Nat)"/>
    <property type="match status" value="1"/>
</dbReference>
<dbReference type="Pfam" id="PF13302">
    <property type="entry name" value="Acetyltransf_3"/>
    <property type="match status" value="1"/>
</dbReference>
<evidence type="ECO:0000313" key="4">
    <source>
        <dbReference type="Proteomes" id="UP000031876"/>
    </source>
</evidence>
<dbReference type="GO" id="GO:0016747">
    <property type="term" value="F:acyltransferase activity, transferring groups other than amino-acyl groups"/>
    <property type="evidence" value="ECO:0007669"/>
    <property type="project" value="InterPro"/>
</dbReference>
<reference evidence="3 5" key="2">
    <citation type="submission" date="2020-05" db="EMBL/GenBank/DDBJ databases">
        <title>FDA dAtabase for Regulatory Grade micrObial Sequences (FDA-ARGOS): Supporting development and validation of Infectious Disease Dx tests.</title>
        <authorList>
            <person name="Nelson B."/>
            <person name="Plummer A."/>
            <person name="Tallon L."/>
            <person name="Sadzewicz L."/>
            <person name="Zhao X."/>
            <person name="Vavikolanu K."/>
            <person name="Mehta A."/>
            <person name="Aluvathingal J."/>
            <person name="Nadendla S."/>
            <person name="Myers T."/>
            <person name="Yan Y."/>
            <person name="Sichtig H."/>
        </authorList>
    </citation>
    <scope>NUCLEOTIDE SEQUENCE [LARGE SCALE GENOMIC DNA]</scope>
    <source>
        <strain evidence="3 5">FDAARGOS_795</strain>
    </source>
</reference>
<feature type="domain" description="N-acetyltransferase" evidence="1">
    <location>
        <begin position="4"/>
        <end position="138"/>
    </location>
</feature>
<dbReference type="Proteomes" id="UP000031876">
    <property type="component" value="Chromosome"/>
</dbReference>
<accession>A0A0B5NW74</accession>
<reference evidence="2 4" key="1">
    <citation type="journal article" date="2015" name="Genome Announc.">
        <title>Complete genome sequences for 35 biothreat assay-relevant bacillus species.</title>
        <authorList>
            <person name="Johnson S.L."/>
            <person name="Daligault H.E."/>
            <person name="Davenport K.W."/>
            <person name="Jaissle J."/>
            <person name="Frey K.G."/>
            <person name="Ladner J.T."/>
            <person name="Broomall S.M."/>
            <person name="Bishop-Lilly K.A."/>
            <person name="Bruce D.C."/>
            <person name="Gibbons H.S."/>
            <person name="Coyne S.R."/>
            <person name="Lo C.C."/>
            <person name="Meincke L."/>
            <person name="Munk A.C."/>
            <person name="Koroleva G.I."/>
            <person name="Rosenzweig C.N."/>
            <person name="Palacios G.F."/>
            <person name="Redden C.L."/>
            <person name="Minogue T.D."/>
            <person name="Chain P.S."/>
        </authorList>
    </citation>
    <scope>NUCLEOTIDE SEQUENCE [LARGE SCALE GENOMIC DNA]</scope>
    <source>
        <strain evidence="2 4">HD1011</strain>
    </source>
</reference>
<evidence type="ECO:0000313" key="2">
    <source>
        <dbReference type="EMBL" id="AJG76413.1"/>
    </source>
</evidence>
<protein>
    <submittedName>
        <fullName evidence="2">Acetyltransferase domain protein</fullName>
    </submittedName>
    <submittedName>
        <fullName evidence="3">GNAT family N-acetyltransferase</fullName>
    </submittedName>
</protein>
<dbReference type="InterPro" id="IPR000182">
    <property type="entry name" value="GNAT_dom"/>
</dbReference>
<dbReference type="InterPro" id="IPR051531">
    <property type="entry name" value="N-acetyltransferase"/>
</dbReference>
<dbReference type="PANTHER" id="PTHR43792">
    <property type="entry name" value="GNAT FAMILY, PUTATIVE (AFU_ORTHOLOGUE AFUA_3G00765)-RELATED-RELATED"/>
    <property type="match status" value="1"/>
</dbReference>
<dbReference type="KEGG" id="btw:BF38_5364"/>
<sequence>MQHVTLVPLDLRYANVIFKLSSDSHVKNALGIKVEKIEDTKAFLLFAIEEERQKRSLSRMIVNEENEIIGLTTLKHINYEKKQSHIGSWLGYPYWGKGYNEAAKKEIFKIAFLELQLTYVFAGAKTNNIRSLKAQEKLPYISLHVENKFPDEHAALEKEVKSLCSLHVVSREKFLNWLELQREEEKYEGFKN</sequence>
<evidence type="ECO:0000313" key="3">
    <source>
        <dbReference type="EMBL" id="QKH23863.1"/>
    </source>
</evidence>
<keyword evidence="3" id="KW-0808">Transferase</keyword>
<gene>
    <name evidence="2" type="ORF">BF38_5364</name>
    <name evidence="3" type="ORF">FOC89_07550</name>
</gene>
<dbReference type="PANTHER" id="PTHR43792:SF1">
    <property type="entry name" value="N-ACETYLTRANSFERASE DOMAIN-CONTAINING PROTEIN"/>
    <property type="match status" value="1"/>
</dbReference>
<evidence type="ECO:0000313" key="5">
    <source>
        <dbReference type="Proteomes" id="UP000501107"/>
    </source>
</evidence>
<dbReference type="AlphaFoldDB" id="A0A0B5NW74"/>
<dbReference type="EMBL" id="CP009335">
    <property type="protein sequence ID" value="AJG76413.1"/>
    <property type="molecule type" value="Genomic_DNA"/>
</dbReference>
<dbReference type="Proteomes" id="UP000501107">
    <property type="component" value="Chromosome"/>
</dbReference>
<proteinExistence type="predicted"/>